<feature type="domain" description="ACT" evidence="11">
    <location>
        <begin position="415"/>
        <end position="489"/>
    </location>
</feature>
<dbReference type="NCBIfam" id="TIGR01127">
    <property type="entry name" value="ilvA_1Cterm"/>
    <property type="match status" value="1"/>
</dbReference>
<evidence type="ECO:0000256" key="9">
    <source>
        <dbReference type="ARBA" id="ARBA00023239"/>
    </source>
</evidence>
<comment type="caution">
    <text evidence="12">The sequence shown here is derived from an EMBL/GenBank/DDBJ whole genome shotgun (WGS) entry which is preliminary data.</text>
</comment>
<evidence type="ECO:0000259" key="11">
    <source>
        <dbReference type="PROSITE" id="PS51671"/>
    </source>
</evidence>
<evidence type="ECO:0000256" key="1">
    <source>
        <dbReference type="ARBA" id="ARBA00001933"/>
    </source>
</evidence>
<dbReference type="Proteomes" id="UP000288351">
    <property type="component" value="Unassembled WGS sequence"/>
</dbReference>
<evidence type="ECO:0000256" key="3">
    <source>
        <dbReference type="ARBA" id="ARBA00010869"/>
    </source>
</evidence>
<dbReference type="FunFam" id="3.40.50.1100:FF:000007">
    <property type="entry name" value="L-threonine dehydratase catabolic TdcB"/>
    <property type="match status" value="1"/>
</dbReference>
<evidence type="ECO:0000256" key="7">
    <source>
        <dbReference type="ARBA" id="ARBA00022533"/>
    </source>
</evidence>
<comment type="similarity">
    <text evidence="3">Belongs to the serine/threonine dehydratase family.</text>
</comment>
<dbReference type="CDD" id="cd01562">
    <property type="entry name" value="Thr-dehyd"/>
    <property type="match status" value="1"/>
</dbReference>
<comment type="cofactor">
    <cofactor evidence="1">
        <name>pyridoxal 5'-phosphate</name>
        <dbReference type="ChEBI" id="CHEBI:597326"/>
    </cofactor>
</comment>
<dbReference type="AlphaFoldDB" id="A0A401R6P4"/>
<dbReference type="Gene3D" id="3.40.50.1100">
    <property type="match status" value="2"/>
</dbReference>
<dbReference type="InterPro" id="IPR050147">
    <property type="entry name" value="Ser/Thr_Dehydratase"/>
</dbReference>
<dbReference type="EMBL" id="BHXC01000007">
    <property type="protein sequence ID" value="GCB93283.1"/>
    <property type="molecule type" value="Genomic_DNA"/>
</dbReference>
<dbReference type="InterPro" id="IPR001926">
    <property type="entry name" value="TrpB-like_PALP"/>
</dbReference>
<reference evidence="12 13" key="1">
    <citation type="journal article" date="2019" name="Microbiol. Resour. Announc.">
        <title>Draft Genome Sequence of the Most Traditional epsilon-Poly-l-Lysine Producer, Streptomyces albulus NBRC14147.</title>
        <authorList>
            <person name="Yamanaka K."/>
            <person name="Hamano Y."/>
        </authorList>
    </citation>
    <scope>NUCLEOTIDE SEQUENCE [LARGE SCALE GENOMIC DNA]</scope>
    <source>
        <strain evidence="12 13">NBRC 14147</strain>
    </source>
</reference>
<name>A0A401R6P4_STRNR</name>
<dbReference type="GO" id="GO:0003941">
    <property type="term" value="F:L-serine ammonia-lyase activity"/>
    <property type="evidence" value="ECO:0007669"/>
    <property type="project" value="TreeGrafter"/>
</dbReference>
<dbReference type="InterPro" id="IPR036052">
    <property type="entry name" value="TrpB-like_PALP_sf"/>
</dbReference>
<dbReference type="PANTHER" id="PTHR48078:SF6">
    <property type="entry name" value="L-THREONINE DEHYDRATASE CATABOLIC TDCB"/>
    <property type="match status" value="1"/>
</dbReference>
<evidence type="ECO:0000313" key="12">
    <source>
        <dbReference type="EMBL" id="GCB93283.1"/>
    </source>
</evidence>
<evidence type="ECO:0000313" key="13">
    <source>
        <dbReference type="Proteomes" id="UP000288351"/>
    </source>
</evidence>
<comment type="subunit">
    <text evidence="4">In the native structure, TdcB is in a dimeric form, whereas in the TdcB-AMP complex, it exists in a tetrameric form (dimer of dimers).</text>
</comment>
<dbReference type="CDD" id="cd04886">
    <property type="entry name" value="ACT_ThrD-II-like"/>
    <property type="match status" value="1"/>
</dbReference>
<keyword evidence="7" id="KW-0021">Allosteric enzyme</keyword>
<evidence type="ECO:0000256" key="4">
    <source>
        <dbReference type="ARBA" id="ARBA00011447"/>
    </source>
</evidence>
<organism evidence="12 13">
    <name type="scientific">Streptomyces noursei</name>
    <name type="common">Streptomyces albulus</name>
    <dbReference type="NCBI Taxonomy" id="1971"/>
    <lineage>
        <taxon>Bacteria</taxon>
        <taxon>Bacillati</taxon>
        <taxon>Actinomycetota</taxon>
        <taxon>Actinomycetes</taxon>
        <taxon>Kitasatosporales</taxon>
        <taxon>Streptomycetaceae</taxon>
        <taxon>Streptomyces</taxon>
    </lineage>
</organism>
<keyword evidence="9 12" id="KW-0456">Lyase</keyword>
<protein>
    <recommendedName>
        <fullName evidence="6">L-threonine dehydratase catabolic TdcB</fullName>
        <ecNumber evidence="5">4.3.1.19</ecNumber>
    </recommendedName>
</protein>
<dbReference type="Pfam" id="PF00291">
    <property type="entry name" value="PALP"/>
    <property type="match status" value="1"/>
</dbReference>
<evidence type="ECO:0000256" key="6">
    <source>
        <dbReference type="ARBA" id="ARBA00022248"/>
    </source>
</evidence>
<evidence type="ECO:0000256" key="5">
    <source>
        <dbReference type="ARBA" id="ARBA00012096"/>
    </source>
</evidence>
<dbReference type="InterPro" id="IPR005789">
    <property type="entry name" value="Thr_deHydtase_catblc"/>
</dbReference>
<dbReference type="GO" id="GO:0006565">
    <property type="term" value="P:L-serine catabolic process"/>
    <property type="evidence" value="ECO:0007669"/>
    <property type="project" value="TreeGrafter"/>
</dbReference>
<dbReference type="GO" id="GO:0030170">
    <property type="term" value="F:pyridoxal phosphate binding"/>
    <property type="evidence" value="ECO:0007669"/>
    <property type="project" value="InterPro"/>
</dbReference>
<sequence length="489" mass="50323">MAGARLIGVGTDGETAYAAPARAVPALPRTTVTALAGGPVDPRVSGIRPERARSWPNCETGRMVDHTSRPPHPPHQSVAPASTAPAAPAGITVDDVREAQKLLSGVARTTALEGSRYLSALVGAPVHLKCENLQRTGSFKIRGAYVRIAGLSAQERAAGVVAASAGNHAQGVALAASLLGVASTVFMPVGAPLPKVAATREYGAEVRLHGQVVDETLAAAQEYARQTGAVFIHPFDHRDIIAGQGTVGLEILEQCPEVRTVVVGVGGGGFAAGVALAVKALRPDVRVVGVQAAAAACYPPSLAVGRPVAIEPLATMADGIKVGRPGDVPFGIVRELVDEVRTVTEDELSAALLLCLERAKLVVEPAGASPVAALLSAPGSFEGPVVAVLSGGNVDPLVMQRILRHGMAAAGRYLSFRVRLTDRPGALANLLGVLTVVDANVLDVGHVRIDPRLGLTEVEVELHLETKGPEHCAEVTEALRGAGYDVVAV</sequence>
<evidence type="ECO:0000256" key="2">
    <source>
        <dbReference type="ARBA" id="ARBA00004958"/>
    </source>
</evidence>
<dbReference type="PROSITE" id="PS51671">
    <property type="entry name" value="ACT"/>
    <property type="match status" value="1"/>
</dbReference>
<dbReference type="PROSITE" id="PS00165">
    <property type="entry name" value="DEHYDRATASE_SER_THR"/>
    <property type="match status" value="1"/>
</dbReference>
<dbReference type="InterPro" id="IPR002912">
    <property type="entry name" value="ACT_dom"/>
</dbReference>
<dbReference type="InterPro" id="IPR000634">
    <property type="entry name" value="Ser/Thr_deHydtase_PyrdxlP-BS"/>
</dbReference>
<dbReference type="GO" id="GO:0004794">
    <property type="term" value="F:threonine deaminase activity"/>
    <property type="evidence" value="ECO:0007669"/>
    <property type="project" value="UniProtKB-EC"/>
</dbReference>
<gene>
    <name evidence="12" type="ORF">SALB_06064</name>
</gene>
<evidence type="ECO:0000256" key="8">
    <source>
        <dbReference type="ARBA" id="ARBA00022898"/>
    </source>
</evidence>
<dbReference type="InterPro" id="IPR044561">
    <property type="entry name" value="ACT_ThrD-II-like"/>
</dbReference>
<dbReference type="SUPFAM" id="SSF53686">
    <property type="entry name" value="Tryptophan synthase beta subunit-like PLP-dependent enzymes"/>
    <property type="match status" value="1"/>
</dbReference>
<evidence type="ECO:0000256" key="10">
    <source>
        <dbReference type="SAM" id="MobiDB-lite"/>
    </source>
</evidence>
<dbReference type="PANTHER" id="PTHR48078">
    <property type="entry name" value="THREONINE DEHYDRATASE, MITOCHONDRIAL-RELATED"/>
    <property type="match status" value="1"/>
</dbReference>
<keyword evidence="8" id="KW-0663">Pyridoxal phosphate</keyword>
<comment type="pathway">
    <text evidence="2">Amino-acid degradation; L-threonine degradation via propanoate pathway; propanoate from L-threonine: step 1/4.</text>
</comment>
<accession>A0A401R6P4</accession>
<dbReference type="GO" id="GO:0006567">
    <property type="term" value="P:L-threonine catabolic process"/>
    <property type="evidence" value="ECO:0007669"/>
    <property type="project" value="InterPro"/>
</dbReference>
<proteinExistence type="inferred from homology"/>
<feature type="region of interest" description="Disordered" evidence="10">
    <location>
        <begin position="65"/>
        <end position="87"/>
    </location>
</feature>
<dbReference type="EC" id="4.3.1.19" evidence="5"/>
<dbReference type="GO" id="GO:0009097">
    <property type="term" value="P:isoleucine biosynthetic process"/>
    <property type="evidence" value="ECO:0007669"/>
    <property type="project" value="TreeGrafter"/>
</dbReference>